<feature type="transmembrane region" description="Helical" evidence="7">
    <location>
        <begin position="287"/>
        <end position="304"/>
    </location>
</feature>
<feature type="transmembrane region" description="Helical" evidence="7">
    <location>
        <begin position="352"/>
        <end position="373"/>
    </location>
</feature>
<dbReference type="InterPro" id="IPR022324">
    <property type="entry name" value="Bacilysin_exporter_BacE_put"/>
</dbReference>
<evidence type="ECO:0000256" key="2">
    <source>
        <dbReference type="ARBA" id="ARBA00022448"/>
    </source>
</evidence>
<keyword evidence="6 7" id="KW-0472">Membrane</keyword>
<reference evidence="9" key="1">
    <citation type="submission" date="2021-04" db="EMBL/GenBank/DDBJ databases">
        <title>Genome seq and assembly of Bacillus sp.</title>
        <authorList>
            <person name="Chhetri G."/>
        </authorList>
    </citation>
    <scope>NUCLEOTIDE SEQUENCE</scope>
    <source>
        <strain evidence="9">RG28</strain>
    </source>
</reference>
<dbReference type="AlphaFoldDB" id="A0A940NSF3"/>
<name>A0A940NSF3_9BACI</name>
<feature type="transmembrane region" description="Helical" evidence="7">
    <location>
        <begin position="310"/>
        <end position="331"/>
    </location>
</feature>
<gene>
    <name evidence="9" type="ORF">J5Y03_12365</name>
</gene>
<dbReference type="PRINTS" id="PR01988">
    <property type="entry name" value="EXPORTERBACE"/>
</dbReference>
<dbReference type="GO" id="GO:0022857">
    <property type="term" value="F:transmembrane transporter activity"/>
    <property type="evidence" value="ECO:0007669"/>
    <property type="project" value="InterPro"/>
</dbReference>
<keyword evidence="4 7" id="KW-0812">Transmembrane</keyword>
<keyword evidence="5 7" id="KW-1133">Transmembrane helix</keyword>
<dbReference type="Proteomes" id="UP000682134">
    <property type="component" value="Unassembled WGS sequence"/>
</dbReference>
<evidence type="ECO:0000313" key="10">
    <source>
        <dbReference type="Proteomes" id="UP000682134"/>
    </source>
</evidence>
<keyword evidence="10" id="KW-1185">Reference proteome</keyword>
<dbReference type="Gene3D" id="1.20.1250.20">
    <property type="entry name" value="MFS general substrate transporter like domains"/>
    <property type="match status" value="1"/>
</dbReference>
<feature type="transmembrane region" description="Helical" evidence="7">
    <location>
        <begin position="138"/>
        <end position="160"/>
    </location>
</feature>
<organism evidence="9 10">
    <name type="scientific">Gottfriedia endophytica</name>
    <dbReference type="NCBI Taxonomy" id="2820819"/>
    <lineage>
        <taxon>Bacteria</taxon>
        <taxon>Bacillati</taxon>
        <taxon>Bacillota</taxon>
        <taxon>Bacilli</taxon>
        <taxon>Bacillales</taxon>
        <taxon>Bacillaceae</taxon>
        <taxon>Gottfriedia</taxon>
    </lineage>
</organism>
<dbReference type="RefSeq" id="WP_209406075.1">
    <property type="nucleotide sequence ID" value="NZ_JAGIYQ010000007.1"/>
</dbReference>
<dbReference type="EMBL" id="JAGIYQ010000007">
    <property type="protein sequence ID" value="MBP0725966.1"/>
    <property type="molecule type" value="Genomic_DNA"/>
</dbReference>
<evidence type="ECO:0000256" key="7">
    <source>
        <dbReference type="SAM" id="Phobius"/>
    </source>
</evidence>
<feature type="transmembrane region" description="Helical" evidence="7">
    <location>
        <begin position="379"/>
        <end position="399"/>
    </location>
</feature>
<protein>
    <submittedName>
        <fullName evidence="9">MFS transporter</fullName>
    </submittedName>
</protein>
<dbReference type="Pfam" id="PF07690">
    <property type="entry name" value="MFS_1"/>
    <property type="match status" value="1"/>
</dbReference>
<evidence type="ECO:0000256" key="3">
    <source>
        <dbReference type="ARBA" id="ARBA00022475"/>
    </source>
</evidence>
<dbReference type="InterPro" id="IPR036259">
    <property type="entry name" value="MFS_trans_sf"/>
</dbReference>
<dbReference type="PROSITE" id="PS50850">
    <property type="entry name" value="MFS"/>
    <property type="match status" value="1"/>
</dbReference>
<dbReference type="InterPro" id="IPR020846">
    <property type="entry name" value="MFS_dom"/>
</dbReference>
<dbReference type="GO" id="GO:0005886">
    <property type="term" value="C:plasma membrane"/>
    <property type="evidence" value="ECO:0007669"/>
    <property type="project" value="UniProtKB-SubCell"/>
</dbReference>
<feature type="transmembrane region" description="Helical" evidence="7">
    <location>
        <begin position="221"/>
        <end position="239"/>
    </location>
</feature>
<evidence type="ECO:0000256" key="1">
    <source>
        <dbReference type="ARBA" id="ARBA00004651"/>
    </source>
</evidence>
<dbReference type="SUPFAM" id="SSF103473">
    <property type="entry name" value="MFS general substrate transporter"/>
    <property type="match status" value="1"/>
</dbReference>
<feature type="domain" description="Major facilitator superfamily (MFS) profile" evidence="8">
    <location>
        <begin position="12"/>
        <end position="402"/>
    </location>
</feature>
<feature type="transmembrane region" description="Helical" evidence="7">
    <location>
        <begin position="12"/>
        <end position="38"/>
    </location>
</feature>
<feature type="transmembrane region" description="Helical" evidence="7">
    <location>
        <begin position="44"/>
        <end position="65"/>
    </location>
</feature>
<dbReference type="InterPro" id="IPR011701">
    <property type="entry name" value="MFS"/>
</dbReference>
<keyword evidence="3" id="KW-1003">Cell membrane</keyword>
<comment type="caution">
    <text evidence="9">The sequence shown here is derived from an EMBL/GenBank/DDBJ whole genome shotgun (WGS) entry which is preliminary data.</text>
</comment>
<evidence type="ECO:0000313" key="9">
    <source>
        <dbReference type="EMBL" id="MBP0725966.1"/>
    </source>
</evidence>
<evidence type="ECO:0000259" key="8">
    <source>
        <dbReference type="PROSITE" id="PS50850"/>
    </source>
</evidence>
<sequence>MKKNKMNISWKNPLLLLFGIGISNIGDWIYLIALNLIIMDMTKSVLAISTLYALKPLATILTNLWAGSLIDRFNKRNLMVLLDILRGLLLFLLPSISSVFLIFVIVFIVNMGSSMFYPTSITYITKLIPQNQRSRFNALRSLVQSGGFLTGPAIAGLLFMIGTPMFAININAISFIISGIVTACLPNLDKVAVRNVKNEKLSIELIKKDFTEVLKFSRKSIYVMTIYFLFNSLLVLTAAVDSLEVKFSKSVLHLSNTEYGVLVSIAGAGIGIGAIINTIFAKRLHPSWLMGMGTIFLSLGYIIYSFSNSFSMGGFGFFLLSFALSFANTGFDTFYQSNVNVKIMGRVGSIYGFLEAVLVIVSTILIGFSTHYGSIKMSVIAGSFIMLFLALLLGVFILLPSRENYFRSIGYK</sequence>
<dbReference type="PANTHER" id="PTHR43266">
    <property type="entry name" value="MACROLIDE-EFFLUX PROTEIN"/>
    <property type="match status" value="1"/>
</dbReference>
<evidence type="ECO:0000256" key="5">
    <source>
        <dbReference type="ARBA" id="ARBA00022989"/>
    </source>
</evidence>
<evidence type="ECO:0000256" key="6">
    <source>
        <dbReference type="ARBA" id="ARBA00023136"/>
    </source>
</evidence>
<comment type="subcellular location">
    <subcellularLocation>
        <location evidence="1">Cell membrane</location>
        <topology evidence="1">Multi-pass membrane protein</topology>
    </subcellularLocation>
</comment>
<evidence type="ECO:0000256" key="4">
    <source>
        <dbReference type="ARBA" id="ARBA00022692"/>
    </source>
</evidence>
<proteinExistence type="predicted"/>
<feature type="transmembrane region" description="Helical" evidence="7">
    <location>
        <begin position="259"/>
        <end position="280"/>
    </location>
</feature>
<dbReference type="PANTHER" id="PTHR43266:SF2">
    <property type="entry name" value="MAJOR FACILITATOR SUPERFAMILY (MFS) PROFILE DOMAIN-CONTAINING PROTEIN"/>
    <property type="match status" value="1"/>
</dbReference>
<dbReference type="CDD" id="cd06173">
    <property type="entry name" value="MFS_MefA_like"/>
    <property type="match status" value="1"/>
</dbReference>
<accession>A0A940NSF3</accession>
<keyword evidence="2" id="KW-0813">Transport</keyword>